<feature type="compositionally biased region" description="Polar residues" evidence="1">
    <location>
        <begin position="269"/>
        <end position="278"/>
    </location>
</feature>
<feature type="compositionally biased region" description="Polar residues" evidence="1">
    <location>
        <begin position="235"/>
        <end position="246"/>
    </location>
</feature>
<evidence type="ECO:0000313" key="3">
    <source>
        <dbReference type="Proteomes" id="UP000299102"/>
    </source>
</evidence>
<accession>A0A4C1VCN6</accession>
<proteinExistence type="predicted"/>
<gene>
    <name evidence="2" type="ORF">EVAR_82638_1</name>
</gene>
<feature type="region of interest" description="Disordered" evidence="1">
    <location>
        <begin position="175"/>
        <end position="253"/>
    </location>
</feature>
<reference evidence="2 3" key="1">
    <citation type="journal article" date="2019" name="Commun. Biol.">
        <title>The bagworm genome reveals a unique fibroin gene that provides high tensile strength.</title>
        <authorList>
            <person name="Kono N."/>
            <person name="Nakamura H."/>
            <person name="Ohtoshi R."/>
            <person name="Tomita M."/>
            <person name="Numata K."/>
            <person name="Arakawa K."/>
        </authorList>
    </citation>
    <scope>NUCLEOTIDE SEQUENCE [LARGE SCALE GENOMIC DNA]</scope>
</reference>
<feature type="compositionally biased region" description="Basic and acidic residues" evidence="1">
    <location>
        <begin position="132"/>
        <end position="141"/>
    </location>
</feature>
<protein>
    <submittedName>
        <fullName evidence="2">Uncharacterized protein</fullName>
    </submittedName>
</protein>
<dbReference type="AlphaFoldDB" id="A0A4C1VCN6"/>
<feature type="compositionally biased region" description="Polar residues" evidence="1">
    <location>
        <begin position="308"/>
        <end position="317"/>
    </location>
</feature>
<sequence length="317" mass="34517">MCLEALRSRSPLGCQFREHVPDERLATDAAVVGVFTQFRDIVAMKPPQLVFPERVTRLVAREAGDDNRLQGKEVFWWDGIQLIPPRQPLGLLGKLYTSNTKFNPNARPGSPALAVAAQGSLMSVSTATGTSPERREAKESLTVRPLVQTATVATEYEGGSKTKKGIVINGAACSAGAGDDGSEDSGGESGDSGESSERSSGASEEEPPPRHGQRDTAERTPTPKKRGGRICGRQWVSSQSARSNQDGQRRFEERALRQMKAALARRAPSSHQLRQKTPTGGVYARLEAEWREKYGAPRTARGLHSGRPRQQQALKYK</sequence>
<dbReference type="EMBL" id="BGZK01000308">
    <property type="protein sequence ID" value="GBP35704.1"/>
    <property type="molecule type" value="Genomic_DNA"/>
</dbReference>
<comment type="caution">
    <text evidence="2">The sequence shown here is derived from an EMBL/GenBank/DDBJ whole genome shotgun (WGS) entry which is preliminary data.</text>
</comment>
<dbReference type="OrthoDB" id="550012at2759"/>
<feature type="compositionally biased region" description="Basic and acidic residues" evidence="1">
    <location>
        <begin position="207"/>
        <end position="218"/>
    </location>
</feature>
<keyword evidence="3" id="KW-1185">Reference proteome</keyword>
<evidence type="ECO:0000313" key="2">
    <source>
        <dbReference type="EMBL" id="GBP35704.1"/>
    </source>
</evidence>
<dbReference type="Proteomes" id="UP000299102">
    <property type="component" value="Unassembled WGS sequence"/>
</dbReference>
<feature type="region of interest" description="Disordered" evidence="1">
    <location>
        <begin position="295"/>
        <end position="317"/>
    </location>
</feature>
<name>A0A4C1VCN6_EUMVA</name>
<feature type="region of interest" description="Disordered" evidence="1">
    <location>
        <begin position="261"/>
        <end position="280"/>
    </location>
</feature>
<evidence type="ECO:0000256" key="1">
    <source>
        <dbReference type="SAM" id="MobiDB-lite"/>
    </source>
</evidence>
<organism evidence="2 3">
    <name type="scientific">Eumeta variegata</name>
    <name type="common">Bagworm moth</name>
    <name type="synonym">Eumeta japonica</name>
    <dbReference type="NCBI Taxonomy" id="151549"/>
    <lineage>
        <taxon>Eukaryota</taxon>
        <taxon>Metazoa</taxon>
        <taxon>Ecdysozoa</taxon>
        <taxon>Arthropoda</taxon>
        <taxon>Hexapoda</taxon>
        <taxon>Insecta</taxon>
        <taxon>Pterygota</taxon>
        <taxon>Neoptera</taxon>
        <taxon>Endopterygota</taxon>
        <taxon>Lepidoptera</taxon>
        <taxon>Glossata</taxon>
        <taxon>Ditrysia</taxon>
        <taxon>Tineoidea</taxon>
        <taxon>Psychidae</taxon>
        <taxon>Oiketicinae</taxon>
        <taxon>Eumeta</taxon>
    </lineage>
</organism>
<feature type="region of interest" description="Disordered" evidence="1">
    <location>
        <begin position="124"/>
        <end position="143"/>
    </location>
</feature>